<dbReference type="InterPro" id="IPR019734">
    <property type="entry name" value="TPR_rpt"/>
</dbReference>
<feature type="repeat" description="TPR" evidence="1">
    <location>
        <begin position="172"/>
        <end position="204"/>
    </location>
</feature>
<dbReference type="AlphaFoldDB" id="A0A069RET0"/>
<dbReference type="STRING" id="1121324.CLIT_10c02760"/>
<protein>
    <recommendedName>
        <fullName evidence="4">DUF2225 domain-containing protein</fullName>
    </recommendedName>
</protein>
<sequence length="237" mass="27924">MNRELEEFYDKEMTCPVCTFIFKTKKLRRSAIRVEKNDTDFCSYYKSENPYFYALAVCPQCGYVEFENIFEKISKISIEKILRNITMKWTPREYGGKRNLAQAIQIYKLSLYQSEVLGKEDSYKANVCLKLAWFYRYIGNMQSEMKFLEYACNLYSSAYSGENFPISGMDSARLAYLIGELCRKLGKYEEAIKWFNKAVNDPNMKKALHIKKMARDQWHLAAEEYKIQKSNQAGYSE</sequence>
<dbReference type="Gene3D" id="1.25.40.10">
    <property type="entry name" value="Tetratricopeptide repeat domain"/>
    <property type="match status" value="1"/>
</dbReference>
<gene>
    <name evidence="2" type="ORF">CLIT_10c02760</name>
</gene>
<comment type="caution">
    <text evidence="2">The sequence shown here is derived from an EMBL/GenBank/DDBJ whole genome shotgun (WGS) entry which is preliminary data.</text>
</comment>
<dbReference type="InterPro" id="IPR011990">
    <property type="entry name" value="TPR-like_helical_dom_sf"/>
</dbReference>
<keyword evidence="1" id="KW-0802">TPR repeat</keyword>
<accession>A0A069RET0</accession>
<evidence type="ECO:0000256" key="1">
    <source>
        <dbReference type="PROSITE-ProRule" id="PRU00339"/>
    </source>
</evidence>
<dbReference type="Proteomes" id="UP000027946">
    <property type="component" value="Unassembled WGS sequence"/>
</dbReference>
<dbReference type="EMBL" id="JJMM01000010">
    <property type="protein sequence ID" value="KDR95549.1"/>
    <property type="molecule type" value="Genomic_DNA"/>
</dbReference>
<dbReference type="InterPro" id="IPR018708">
    <property type="entry name" value="DUF2225"/>
</dbReference>
<dbReference type="SUPFAM" id="SSF81901">
    <property type="entry name" value="HCP-like"/>
    <property type="match status" value="1"/>
</dbReference>
<evidence type="ECO:0000313" key="2">
    <source>
        <dbReference type="EMBL" id="KDR95549.1"/>
    </source>
</evidence>
<dbReference type="eggNOG" id="COG1655">
    <property type="taxonomic scope" value="Bacteria"/>
</dbReference>
<dbReference type="PROSITE" id="PS50005">
    <property type="entry name" value="TPR"/>
    <property type="match status" value="1"/>
</dbReference>
<dbReference type="OrthoDB" id="9780343at2"/>
<evidence type="ECO:0008006" key="4">
    <source>
        <dbReference type="Google" id="ProtNLM"/>
    </source>
</evidence>
<name>A0A069RET0_PEPLI</name>
<organism evidence="2 3">
    <name type="scientific">Peptoclostridium litorale DSM 5388</name>
    <dbReference type="NCBI Taxonomy" id="1121324"/>
    <lineage>
        <taxon>Bacteria</taxon>
        <taxon>Bacillati</taxon>
        <taxon>Bacillota</taxon>
        <taxon>Clostridia</taxon>
        <taxon>Peptostreptococcales</taxon>
        <taxon>Peptoclostridiaceae</taxon>
        <taxon>Peptoclostridium</taxon>
    </lineage>
</organism>
<evidence type="ECO:0000313" key="3">
    <source>
        <dbReference type="Proteomes" id="UP000027946"/>
    </source>
</evidence>
<reference evidence="2 3" key="1">
    <citation type="submission" date="2014-03" db="EMBL/GenBank/DDBJ databases">
        <title>Genome sequence of Clostridium litorale W6, DSM 5388.</title>
        <authorList>
            <person name="Poehlein A."/>
            <person name="Jagirdar A."/>
            <person name="Khonsari B."/>
            <person name="Chibani C.M."/>
            <person name="Gutierrez Gutierrez D.A."/>
            <person name="Davydova E."/>
            <person name="Alghaithi H.S."/>
            <person name="Nair K.P."/>
            <person name="Dhamotharan K."/>
            <person name="Chandran L."/>
            <person name="G W."/>
            <person name="Daniel R."/>
        </authorList>
    </citation>
    <scope>NUCLEOTIDE SEQUENCE [LARGE SCALE GENOMIC DNA]</scope>
    <source>
        <strain evidence="2 3">W6</strain>
    </source>
</reference>
<keyword evidence="3" id="KW-1185">Reference proteome</keyword>
<dbReference type="Pfam" id="PF09986">
    <property type="entry name" value="DUF2225"/>
    <property type="match status" value="1"/>
</dbReference>
<dbReference type="RefSeq" id="WP_052636051.1">
    <property type="nucleotide sequence ID" value="NZ_FSRH01000006.1"/>
</dbReference>
<proteinExistence type="predicted"/>